<feature type="domain" description="Helicase C-terminal" evidence="3">
    <location>
        <begin position="872"/>
        <end position="1029"/>
    </location>
</feature>
<dbReference type="InterPro" id="IPR000330">
    <property type="entry name" value="SNF2_N"/>
</dbReference>
<feature type="domain" description="Helicase ATP-binding" evidence="2">
    <location>
        <begin position="581"/>
        <end position="746"/>
    </location>
</feature>
<dbReference type="PANTHER" id="PTHR10799">
    <property type="entry name" value="SNF2/RAD54 HELICASE FAMILY"/>
    <property type="match status" value="1"/>
</dbReference>
<dbReference type="GO" id="GO:0016787">
    <property type="term" value="F:hydrolase activity"/>
    <property type="evidence" value="ECO:0007669"/>
    <property type="project" value="UniProtKB-KW"/>
</dbReference>
<dbReference type="PROSITE" id="PS51192">
    <property type="entry name" value="HELICASE_ATP_BIND_1"/>
    <property type="match status" value="1"/>
</dbReference>
<dbReference type="FunFam" id="3.40.50.300:FF:000533">
    <property type="entry name" value="Helicase, Snf2 family"/>
    <property type="match status" value="1"/>
</dbReference>
<dbReference type="SMART" id="SM00487">
    <property type="entry name" value="DEXDc"/>
    <property type="match status" value="1"/>
</dbReference>
<accession>A0A7G9Z600</accession>
<dbReference type="InterPro" id="IPR022138">
    <property type="entry name" value="DUF3670"/>
</dbReference>
<dbReference type="SMART" id="SM00490">
    <property type="entry name" value="HELICc"/>
    <property type="match status" value="1"/>
</dbReference>
<dbReference type="PROSITE" id="PS51194">
    <property type="entry name" value="HELICASE_CTER"/>
    <property type="match status" value="1"/>
</dbReference>
<protein>
    <submittedName>
        <fullName evidence="4">RNA polymerase-associated protein RapA</fullName>
        <ecNumber evidence="4">3.6.4.-</ecNumber>
    </submittedName>
</protein>
<dbReference type="GO" id="GO:0005524">
    <property type="term" value="F:ATP binding"/>
    <property type="evidence" value="ECO:0007669"/>
    <property type="project" value="InterPro"/>
</dbReference>
<gene>
    <name evidence="4" type="primary">rapA</name>
    <name evidence="4" type="ORF">EEOEGNLI_00021</name>
</gene>
<dbReference type="EMBL" id="MT631625">
    <property type="protein sequence ID" value="QNO55684.1"/>
    <property type="molecule type" value="Genomic_DNA"/>
</dbReference>
<evidence type="ECO:0000259" key="3">
    <source>
        <dbReference type="PROSITE" id="PS51194"/>
    </source>
</evidence>
<dbReference type="GO" id="GO:0140097">
    <property type="term" value="F:catalytic activity, acting on DNA"/>
    <property type="evidence" value="ECO:0007669"/>
    <property type="project" value="UniProtKB-ARBA"/>
</dbReference>
<dbReference type="InterPro" id="IPR038718">
    <property type="entry name" value="SNF2-like_sf"/>
</dbReference>
<dbReference type="Gene3D" id="3.40.50.10810">
    <property type="entry name" value="Tandem AAA-ATPase domain"/>
    <property type="match status" value="1"/>
</dbReference>
<dbReference type="Gene3D" id="3.40.50.300">
    <property type="entry name" value="P-loop containing nucleotide triphosphate hydrolases"/>
    <property type="match status" value="1"/>
</dbReference>
<dbReference type="Pfam" id="PF00176">
    <property type="entry name" value="SNF2-rel_dom"/>
    <property type="match status" value="1"/>
</dbReference>
<dbReference type="CDD" id="cd18012">
    <property type="entry name" value="DEXQc_arch_SWI2_SNF2"/>
    <property type="match status" value="1"/>
</dbReference>
<proteinExistence type="predicted"/>
<dbReference type="EC" id="3.6.4.-" evidence="4"/>
<dbReference type="CDD" id="cd18793">
    <property type="entry name" value="SF2_C_SNF"/>
    <property type="match status" value="1"/>
</dbReference>
<dbReference type="InterPro" id="IPR014001">
    <property type="entry name" value="Helicase_ATP-bd"/>
</dbReference>
<dbReference type="Pfam" id="PF00271">
    <property type="entry name" value="Helicase_C"/>
    <property type="match status" value="1"/>
</dbReference>
<dbReference type="InterPro" id="IPR027417">
    <property type="entry name" value="P-loop_NTPase"/>
</dbReference>
<dbReference type="SUPFAM" id="SSF52540">
    <property type="entry name" value="P-loop containing nucleoside triphosphate hydrolases"/>
    <property type="match status" value="2"/>
</dbReference>
<dbReference type="AlphaFoldDB" id="A0A7G9Z600"/>
<name>A0A7G9Z600_9EURY</name>
<dbReference type="Pfam" id="PF12419">
    <property type="entry name" value="DUF3670"/>
    <property type="match status" value="1"/>
</dbReference>
<organism evidence="4">
    <name type="scientific">Candidatus Methanophaga sp. ANME-1 ERB7</name>
    <dbReference type="NCBI Taxonomy" id="2759913"/>
    <lineage>
        <taxon>Archaea</taxon>
        <taxon>Methanobacteriati</taxon>
        <taxon>Methanobacteriota</taxon>
        <taxon>Stenosarchaea group</taxon>
        <taxon>Methanomicrobia</taxon>
        <taxon>Candidatus Methanophagales</taxon>
        <taxon>Candidatus Methanophagaceae</taxon>
        <taxon>Candidatus Methanophaga</taxon>
    </lineage>
</organism>
<dbReference type="GO" id="GO:0120545">
    <property type="term" value="F:nucleic acid conformation isomerase activity"/>
    <property type="evidence" value="ECO:0007669"/>
    <property type="project" value="UniProtKB-ARBA"/>
</dbReference>
<dbReference type="InterPro" id="IPR001650">
    <property type="entry name" value="Helicase_C-like"/>
</dbReference>
<evidence type="ECO:0000259" key="2">
    <source>
        <dbReference type="PROSITE" id="PS51192"/>
    </source>
</evidence>
<dbReference type="InterPro" id="IPR049730">
    <property type="entry name" value="SNF2/RAD54-like_C"/>
</dbReference>
<sequence>MQVLHAAWDGDMFYLWAESSTMPMTAARIRGRQSKKPKPRAHPFSLVGDELKAVFVEFSDEKLPDPTALETKTFLLPSTQKGPVPSPWLIREEDYSVAKATGLASWNIETLIFEPYLAFEFLLGLPEQPTHGFVFGSSLRFWIEVAKFSLELITRQQFAPAIREDDGSFQAAWAVVITGEDEERVRILSEAMPASCRSHNAETTPVEQLSSFVNRTADAFIRNSLDSTTLLPPRRGRRPKVVPLPEQWLNALSTDNHALVASPEDLNSFYTEIQTWLSQLQPAAPDAQFRTCFRLEPPPDSDSDSADAENGEEWGIHFFLQARDDRSLLVPAEAVWRTRSSTLTFLKRRFENPQEQLLTDLSKASQLFHAIESSLQTARPVGLELDAEQAYSFLLQSAPLLKQSGFGVLLPSWWEKPSARIGIKLKLTPAQEVTNGKVASHALLGAKGIIAYDWAVAVGDETLSESEFEQLARLKVPLVQIRGEWVELRPDDVETAIKFFKKKHNRGEMTLGEAMQLGFGAGNEAVETEVGLPIVEVEAEGWLEDMLNSLSEGVKITPVKTPRAFHGKLRSYQKKGVSWLAYLNKFGLGACLADDMGLGKTIELIALLLHERAGKQVNKLAPTLLICPMSVVGNWQMEVERFAPSLKVMVHHGADRHTGKIFARKAKKHDLVISTYALAHRDEETLSNVSWRHVVLDEAQNIKNPAAKQTQAIKKFVAEHRIALTGTPVENRLSELWSIMDFLNPGYLKSAKHFRTNFALPIERYRRNERAELLRHMIQPFVLRRLKSDPTIIKDLPEKMEMKVYYNLTKEQASLYEAVVAEMMVQIEYSEGIERKGLVLATLMKLKQITNHPALFLQDGSPLPGRSGKLARLEAMLEEVLAEGDKALIFTQFAGMGVMLRHYLQEKLGCETLFLHGGTTKKQRDAMILRFQTDPHGPPLFILSLKAGGIGLNLTAANHVFHFDRWWNPAVENQATDRVFRIGQRKNVQVHKFICIGTLEERIDQMIERKKELAESIIGAGEAWVTELSTDQLKEVFSLSQDAVEPMD</sequence>
<keyword evidence="1 4" id="KW-0378">Hydrolase</keyword>
<evidence type="ECO:0000313" key="4">
    <source>
        <dbReference type="EMBL" id="QNO55684.1"/>
    </source>
</evidence>
<evidence type="ECO:0000256" key="1">
    <source>
        <dbReference type="ARBA" id="ARBA00022801"/>
    </source>
</evidence>
<reference evidence="4" key="1">
    <citation type="submission" date="2020-06" db="EMBL/GenBank/DDBJ databases">
        <title>Unique genomic features of the anaerobic methanotrophic archaea.</title>
        <authorList>
            <person name="Chadwick G.L."/>
            <person name="Skennerton C.T."/>
            <person name="Laso-Perez R."/>
            <person name="Leu A.O."/>
            <person name="Speth D.R."/>
            <person name="Yu H."/>
            <person name="Morgan-Lang C."/>
            <person name="Hatzenpichler R."/>
            <person name="Goudeau D."/>
            <person name="Malmstrom R."/>
            <person name="Brazelton W.J."/>
            <person name="Woyke T."/>
            <person name="Hallam S.J."/>
            <person name="Tyson G.W."/>
            <person name="Wegener G."/>
            <person name="Boetius A."/>
            <person name="Orphan V."/>
        </authorList>
    </citation>
    <scope>NUCLEOTIDE SEQUENCE</scope>
</reference>